<name>A0A8J2PGB7_9HEXA</name>
<dbReference type="CDD" id="cd00170">
    <property type="entry name" value="SEC14"/>
    <property type="match status" value="1"/>
</dbReference>
<protein>
    <recommendedName>
        <fullName evidence="2">CRAL-TRIO domain-containing protein</fullName>
    </recommendedName>
</protein>
<dbReference type="Pfam" id="PF00650">
    <property type="entry name" value="CRAL_TRIO"/>
    <property type="match status" value="1"/>
</dbReference>
<evidence type="ECO:0000313" key="4">
    <source>
        <dbReference type="Proteomes" id="UP000708208"/>
    </source>
</evidence>
<sequence>MHSSKIILYCLVGSTFLSVVLATATLDEALKGLVQSGNNVPSGEALPDNHLAFPYYVTGYDYEDRPVIVMEWGRWDIRTLAEKGGDRITKFEKGIDEFVKRVKSGYFTKKSSEPNSAAESDDAQIVVVIDFDGLSLRQLGTPASVALFVRSLGKLEKVYKEFAYGYLLNSTPLVDQVINLAKPYMGKFLERCEVYGTVSRTWIPKMLRKIPRSQLHSAYGGKKDFRPVAVYNIF</sequence>
<evidence type="ECO:0000259" key="2">
    <source>
        <dbReference type="PROSITE" id="PS50191"/>
    </source>
</evidence>
<dbReference type="EMBL" id="CAJVCH010503903">
    <property type="protein sequence ID" value="CAG7821218.1"/>
    <property type="molecule type" value="Genomic_DNA"/>
</dbReference>
<dbReference type="AlphaFoldDB" id="A0A8J2PGB7"/>
<reference evidence="3" key="1">
    <citation type="submission" date="2021-06" db="EMBL/GenBank/DDBJ databases">
        <authorList>
            <person name="Hodson N. C."/>
            <person name="Mongue J. A."/>
            <person name="Jaron S. K."/>
        </authorList>
    </citation>
    <scope>NUCLEOTIDE SEQUENCE</scope>
</reference>
<gene>
    <name evidence="3" type="ORF">AFUS01_LOCUS31567</name>
</gene>
<feature type="chain" id="PRO_5035312898" description="CRAL-TRIO domain-containing protein" evidence="1">
    <location>
        <begin position="23"/>
        <end position="234"/>
    </location>
</feature>
<organism evidence="3 4">
    <name type="scientific">Allacma fusca</name>
    <dbReference type="NCBI Taxonomy" id="39272"/>
    <lineage>
        <taxon>Eukaryota</taxon>
        <taxon>Metazoa</taxon>
        <taxon>Ecdysozoa</taxon>
        <taxon>Arthropoda</taxon>
        <taxon>Hexapoda</taxon>
        <taxon>Collembola</taxon>
        <taxon>Symphypleona</taxon>
        <taxon>Sminthuridae</taxon>
        <taxon>Allacma</taxon>
    </lineage>
</organism>
<dbReference type="PROSITE" id="PS50191">
    <property type="entry name" value="CRAL_TRIO"/>
    <property type="match status" value="1"/>
</dbReference>
<feature type="signal peptide" evidence="1">
    <location>
        <begin position="1"/>
        <end position="22"/>
    </location>
</feature>
<proteinExistence type="predicted"/>
<accession>A0A8J2PGB7</accession>
<keyword evidence="4" id="KW-1185">Reference proteome</keyword>
<comment type="caution">
    <text evidence="3">The sequence shown here is derived from an EMBL/GenBank/DDBJ whole genome shotgun (WGS) entry which is preliminary data.</text>
</comment>
<feature type="domain" description="CRAL-TRIO" evidence="2">
    <location>
        <begin position="54"/>
        <end position="227"/>
    </location>
</feature>
<dbReference type="OrthoDB" id="1434354at2759"/>
<evidence type="ECO:0000313" key="3">
    <source>
        <dbReference type="EMBL" id="CAG7821218.1"/>
    </source>
</evidence>
<keyword evidence="1" id="KW-0732">Signal</keyword>
<dbReference type="InterPro" id="IPR001251">
    <property type="entry name" value="CRAL-TRIO_dom"/>
</dbReference>
<evidence type="ECO:0000256" key="1">
    <source>
        <dbReference type="SAM" id="SignalP"/>
    </source>
</evidence>
<dbReference type="Proteomes" id="UP000708208">
    <property type="component" value="Unassembled WGS sequence"/>
</dbReference>